<gene>
    <name evidence="5" type="primary">xpt</name>
    <name evidence="8" type="ORF">SAMN04244570_2274</name>
</gene>
<feature type="binding site" evidence="5">
    <location>
        <position position="42"/>
    </location>
    <ligand>
        <name>xanthine</name>
        <dbReference type="ChEBI" id="CHEBI:17712"/>
    </ligand>
</feature>
<dbReference type="Proteomes" id="UP000190042">
    <property type="component" value="Unassembled WGS sequence"/>
</dbReference>
<evidence type="ECO:0000256" key="3">
    <source>
        <dbReference type="ARBA" id="ARBA00022679"/>
    </source>
</evidence>
<keyword evidence="2 5" id="KW-0328">Glycosyltransferase</keyword>
<comment type="similarity">
    <text evidence="5">Belongs to the purine/pyrimidine phosphoribosyltransferase family. Xpt subfamily.</text>
</comment>
<keyword evidence="9" id="KW-1185">Reference proteome</keyword>
<dbReference type="EC" id="2.4.2.22" evidence="5 6"/>
<dbReference type="NCBIfam" id="TIGR01744">
    <property type="entry name" value="XPRTase"/>
    <property type="match status" value="1"/>
</dbReference>
<proteinExistence type="inferred from homology"/>
<dbReference type="InterPro" id="IPR050118">
    <property type="entry name" value="Pur/Pyrimidine_PRTase"/>
</dbReference>
<dbReference type="PANTHER" id="PTHR43864:SF1">
    <property type="entry name" value="XANTHINE PHOSPHORIBOSYLTRANSFERASE"/>
    <property type="match status" value="1"/>
</dbReference>
<dbReference type="PANTHER" id="PTHR43864">
    <property type="entry name" value="HYPOXANTHINE/GUANINE PHOSPHORIBOSYLTRANSFERASE"/>
    <property type="match status" value="1"/>
</dbReference>
<dbReference type="EMBL" id="FUYJ01000004">
    <property type="protein sequence ID" value="SKA99668.1"/>
    <property type="molecule type" value="Genomic_DNA"/>
</dbReference>
<comment type="catalytic activity">
    <reaction evidence="5">
        <text>XMP + diphosphate = xanthine + 5-phospho-alpha-D-ribose 1-diphosphate</text>
        <dbReference type="Rhea" id="RHEA:10800"/>
        <dbReference type="ChEBI" id="CHEBI:17712"/>
        <dbReference type="ChEBI" id="CHEBI:33019"/>
        <dbReference type="ChEBI" id="CHEBI:57464"/>
        <dbReference type="ChEBI" id="CHEBI:58017"/>
        <dbReference type="EC" id="2.4.2.22"/>
    </reaction>
</comment>
<dbReference type="UniPathway" id="UPA00602">
    <property type="reaction ID" value="UER00658"/>
</dbReference>
<organism evidence="8 9">
    <name type="scientific">Sporosarcina newyorkensis</name>
    <dbReference type="NCBI Taxonomy" id="759851"/>
    <lineage>
        <taxon>Bacteria</taxon>
        <taxon>Bacillati</taxon>
        <taxon>Bacillota</taxon>
        <taxon>Bacilli</taxon>
        <taxon>Bacillales</taxon>
        <taxon>Caryophanaceae</taxon>
        <taxon>Sporosarcina</taxon>
    </lineage>
</organism>
<comment type="pathway">
    <text evidence="5">Purine metabolism; XMP biosynthesis via salvage pathway; XMP from xanthine: step 1/1.</text>
</comment>
<dbReference type="InterPro" id="IPR010079">
    <property type="entry name" value="Xanthine_PRibTrfase"/>
</dbReference>
<evidence type="ECO:0000256" key="4">
    <source>
        <dbReference type="ARBA" id="ARBA00022726"/>
    </source>
</evidence>
<keyword evidence="1 5" id="KW-0963">Cytoplasm</keyword>
<evidence type="ECO:0000256" key="6">
    <source>
        <dbReference type="NCBIfam" id="TIGR01744"/>
    </source>
</evidence>
<dbReference type="HAMAP" id="MF_01184">
    <property type="entry name" value="XPRTase"/>
    <property type="match status" value="1"/>
</dbReference>
<evidence type="ECO:0000256" key="1">
    <source>
        <dbReference type="ARBA" id="ARBA00022490"/>
    </source>
</evidence>
<dbReference type="InterPro" id="IPR000836">
    <property type="entry name" value="PRTase_dom"/>
</dbReference>
<name>A0A1T4YDP6_9BACL</name>
<dbReference type="GO" id="GO:0046110">
    <property type="term" value="P:xanthine metabolic process"/>
    <property type="evidence" value="ECO:0007669"/>
    <property type="project" value="UniProtKB-UniRule"/>
</dbReference>
<dbReference type="CDD" id="cd06223">
    <property type="entry name" value="PRTases_typeI"/>
    <property type="match status" value="1"/>
</dbReference>
<keyword evidence="3 5" id="KW-0808">Transferase</keyword>
<feature type="binding site" evidence="5">
    <location>
        <position position="35"/>
    </location>
    <ligand>
        <name>xanthine</name>
        <dbReference type="ChEBI" id="CHEBI:17712"/>
    </ligand>
</feature>
<comment type="subcellular location">
    <subcellularLocation>
        <location evidence="5">Cytoplasm</location>
    </subcellularLocation>
</comment>
<comment type="subunit">
    <text evidence="5">Homodimer.</text>
</comment>
<dbReference type="SUPFAM" id="SSF53271">
    <property type="entry name" value="PRTase-like"/>
    <property type="match status" value="1"/>
</dbReference>
<feature type="domain" description="Phosphoribosyltransferase" evidence="7">
    <location>
        <begin position="62"/>
        <end position="171"/>
    </location>
</feature>
<dbReference type="GO" id="GO:0032265">
    <property type="term" value="P:XMP salvage"/>
    <property type="evidence" value="ECO:0007669"/>
    <property type="project" value="UniProtKB-UniRule"/>
</dbReference>
<dbReference type="NCBIfam" id="NF006671">
    <property type="entry name" value="PRK09219.1"/>
    <property type="match status" value="1"/>
</dbReference>
<dbReference type="Gene3D" id="3.40.50.2020">
    <property type="match status" value="1"/>
</dbReference>
<feature type="binding site" evidence="5">
    <location>
        <begin position="143"/>
        <end position="147"/>
    </location>
    <ligand>
        <name>5-phospho-alpha-D-ribose 1-diphosphate</name>
        <dbReference type="ChEBI" id="CHEBI:58017"/>
    </ligand>
</feature>
<dbReference type="GO" id="GO:0006166">
    <property type="term" value="P:purine ribonucleoside salvage"/>
    <property type="evidence" value="ECO:0007669"/>
    <property type="project" value="UniProtKB-KW"/>
</dbReference>
<evidence type="ECO:0000256" key="5">
    <source>
        <dbReference type="HAMAP-Rule" id="MF_01184"/>
    </source>
</evidence>
<dbReference type="AlphaFoldDB" id="A0A1T4YDP6"/>
<dbReference type="InterPro" id="IPR029057">
    <property type="entry name" value="PRTase-like"/>
</dbReference>
<accession>A0A1T4YDP6</accession>
<feature type="binding site" evidence="5">
    <location>
        <position position="171"/>
    </location>
    <ligand>
        <name>xanthine</name>
        <dbReference type="ChEBI" id="CHEBI:17712"/>
    </ligand>
</feature>
<comment type="function">
    <text evidence="5">Converts the preformed base xanthine, a product of nucleic acid breakdown, to xanthosine 5'-monophosphate (XMP), so it can be reused for RNA or DNA synthesis.</text>
</comment>
<reference evidence="9" key="1">
    <citation type="submission" date="2017-02" db="EMBL/GenBank/DDBJ databases">
        <authorList>
            <person name="Varghese N."/>
            <person name="Submissions S."/>
        </authorList>
    </citation>
    <scope>NUCLEOTIDE SEQUENCE [LARGE SCALE GENOMIC DNA]</scope>
    <source>
        <strain evidence="9">DSM 23966</strain>
    </source>
</reference>
<evidence type="ECO:0000313" key="8">
    <source>
        <dbReference type="EMBL" id="SKA99668.1"/>
    </source>
</evidence>
<dbReference type="GO" id="GO:0005737">
    <property type="term" value="C:cytoplasm"/>
    <property type="evidence" value="ECO:0007669"/>
    <property type="project" value="UniProtKB-SubCell"/>
</dbReference>
<dbReference type="GO" id="GO:0000310">
    <property type="term" value="F:xanthine phosphoribosyltransferase activity"/>
    <property type="evidence" value="ECO:0007669"/>
    <property type="project" value="UniProtKB-UniRule"/>
</dbReference>
<evidence type="ECO:0000313" key="9">
    <source>
        <dbReference type="Proteomes" id="UP000190042"/>
    </source>
</evidence>
<sequence>MYAFFIRTFEGSKTQVELLKEKIRQDGKVLSEEVLKVDSFLNHQIDPVLMQEIGKEFVARFSDQNITKIVTIESSGIAPATMAGLILGVPVVFARKRKSLTLTDHLYSAKVHSFTKNESNDISVSKDFISNEDTVLLIDDFLANGQAALGLIDIAEQAGAKIAGVGIVIEKAFQPGGELIRKAGIRLESLAELQSLQDGKVQFVGEEAF</sequence>
<evidence type="ECO:0000259" key="7">
    <source>
        <dbReference type="Pfam" id="PF00156"/>
    </source>
</evidence>
<dbReference type="Pfam" id="PF00156">
    <property type="entry name" value="Pribosyltran"/>
    <property type="match status" value="1"/>
</dbReference>
<keyword evidence="4 5" id="KW-0660">Purine salvage</keyword>
<protein>
    <recommendedName>
        <fullName evidence="5 6">Xanthine phosphoribosyltransferase</fullName>
        <shortName evidence="5">XPRTase</shortName>
        <ecNumber evidence="5 6">2.4.2.22</ecNumber>
    </recommendedName>
</protein>
<evidence type="ECO:0000256" key="2">
    <source>
        <dbReference type="ARBA" id="ARBA00022676"/>
    </source>
</evidence>